<feature type="signal peptide" evidence="5">
    <location>
        <begin position="1"/>
        <end position="25"/>
    </location>
</feature>
<dbReference type="SUPFAM" id="SSF50939">
    <property type="entry name" value="Sialidases"/>
    <property type="match status" value="1"/>
</dbReference>
<evidence type="ECO:0000313" key="8">
    <source>
        <dbReference type="Proteomes" id="UP001626549"/>
    </source>
</evidence>
<dbReference type="Pfam" id="PF00578">
    <property type="entry name" value="AhpC-TSA"/>
    <property type="match status" value="1"/>
</dbReference>
<dbReference type="PANTHER" id="PTHR42852:SF6">
    <property type="entry name" value="THIOL:DISULFIDE INTERCHANGE PROTEIN DSBE"/>
    <property type="match status" value="1"/>
</dbReference>
<feature type="chain" id="PRO_5046370215" evidence="5">
    <location>
        <begin position="26"/>
        <end position="533"/>
    </location>
</feature>
<dbReference type="InterPro" id="IPR036249">
    <property type="entry name" value="Thioredoxin-like_sf"/>
</dbReference>
<dbReference type="SUPFAM" id="SSF52833">
    <property type="entry name" value="Thioredoxin-like"/>
    <property type="match status" value="1"/>
</dbReference>
<evidence type="ECO:0000256" key="1">
    <source>
        <dbReference type="ARBA" id="ARBA00004196"/>
    </source>
</evidence>
<sequence>MRFLSGNTLQILLLLVLLNSATATAQQADVHSGVWRVVNYWSEWCSPCRKEIPMLNALSKELDPDKVRVFGVNFDDAARQETLKTAKALGIVFPTLSKSDVAALGLRGPDVMPTTYIVSPDNEVAAKLVGLQSRTQVLEELSRLGLAPESPLVTEVMSPAPVNSHLPRLTSNNGDLYLSWVTDLNTKSRLSYAKLGGALKGNGKGEESEEGWSPPLTISEGGNWFINWADFPALSVSVDGMVAHWLQRSGVDTYDYDIAASFFDVEQQQWSIGKRVNTDGIKAEHGFVSMTSVGDQGTLITWLDGRNTKRQPTPGAMTLRSAVFDYQGKNLEEWELDEAVCDCCQTSSAMTPKGPVVVYRNRTSDEIRDIFIVRMVDGSWSQPQAVHDDGWQVNGCPVNGPAVAAKGGRLAVAWFTAKSSEPKVQLALSANSGETFSAPILVSASNTNGRVDTTILENGEILVSWMDNTDSNAKIMLSRYSSNGDLRDVTEVGVTGSSRRSGFPVIESVGDIAYVAWTDVTDERQVRLAKVVY</sequence>
<dbReference type="Gene3D" id="2.120.10.10">
    <property type="match status" value="1"/>
</dbReference>
<dbReference type="InterPro" id="IPR050553">
    <property type="entry name" value="Thioredoxin_ResA/DsbE_sf"/>
</dbReference>
<dbReference type="PROSITE" id="PS51352">
    <property type="entry name" value="THIOREDOXIN_2"/>
    <property type="match status" value="1"/>
</dbReference>
<evidence type="ECO:0000256" key="4">
    <source>
        <dbReference type="ARBA" id="ARBA00023284"/>
    </source>
</evidence>
<gene>
    <name evidence="7" type="ORF">R0137_00230</name>
</gene>
<evidence type="ECO:0000256" key="2">
    <source>
        <dbReference type="ARBA" id="ARBA00022748"/>
    </source>
</evidence>
<dbReference type="Gene3D" id="3.40.30.10">
    <property type="entry name" value="Glutaredoxin"/>
    <property type="match status" value="1"/>
</dbReference>
<keyword evidence="5" id="KW-0732">Signal</keyword>
<reference evidence="7 8" key="1">
    <citation type="submission" date="2023-10" db="EMBL/GenBank/DDBJ databases">
        <title>Two novel species belonging to the OM43/NOR5 clade.</title>
        <authorList>
            <person name="Park M."/>
        </authorList>
    </citation>
    <scope>NUCLEOTIDE SEQUENCE [LARGE SCALE GENOMIC DNA]</scope>
    <source>
        <strain evidence="7 8">IMCC45268</strain>
    </source>
</reference>
<evidence type="ECO:0000259" key="6">
    <source>
        <dbReference type="PROSITE" id="PS51352"/>
    </source>
</evidence>
<keyword evidence="2" id="KW-0201">Cytochrome c-type biogenesis</keyword>
<dbReference type="PANTHER" id="PTHR42852">
    <property type="entry name" value="THIOL:DISULFIDE INTERCHANGE PROTEIN DSBE"/>
    <property type="match status" value="1"/>
</dbReference>
<dbReference type="EMBL" id="CP136865">
    <property type="protein sequence ID" value="WOJ97014.1"/>
    <property type="molecule type" value="Genomic_DNA"/>
</dbReference>
<organism evidence="7 8">
    <name type="scientific">Congregibacter brevis</name>
    <dbReference type="NCBI Taxonomy" id="3081201"/>
    <lineage>
        <taxon>Bacteria</taxon>
        <taxon>Pseudomonadati</taxon>
        <taxon>Pseudomonadota</taxon>
        <taxon>Gammaproteobacteria</taxon>
        <taxon>Cellvibrionales</taxon>
        <taxon>Halieaceae</taxon>
        <taxon>Congregibacter</taxon>
    </lineage>
</organism>
<comment type="subcellular location">
    <subcellularLocation>
        <location evidence="1">Cell envelope</location>
    </subcellularLocation>
</comment>
<dbReference type="InterPro" id="IPR013766">
    <property type="entry name" value="Thioredoxin_domain"/>
</dbReference>
<feature type="domain" description="Thioredoxin" evidence="6">
    <location>
        <begin position="12"/>
        <end position="146"/>
    </location>
</feature>
<dbReference type="CDD" id="cd02966">
    <property type="entry name" value="TlpA_like_family"/>
    <property type="match status" value="1"/>
</dbReference>
<accession>A0ABZ0IBW3</accession>
<evidence type="ECO:0000256" key="5">
    <source>
        <dbReference type="SAM" id="SignalP"/>
    </source>
</evidence>
<dbReference type="InterPro" id="IPR036278">
    <property type="entry name" value="Sialidase_sf"/>
</dbReference>
<proteinExistence type="predicted"/>
<evidence type="ECO:0000256" key="3">
    <source>
        <dbReference type="ARBA" id="ARBA00023157"/>
    </source>
</evidence>
<evidence type="ECO:0000313" key="7">
    <source>
        <dbReference type="EMBL" id="WOJ97014.1"/>
    </source>
</evidence>
<dbReference type="RefSeq" id="WP_407327700.1">
    <property type="nucleotide sequence ID" value="NZ_CP136865.1"/>
</dbReference>
<keyword evidence="3" id="KW-1015">Disulfide bond</keyword>
<name>A0ABZ0IBW3_9GAMM</name>
<keyword evidence="4" id="KW-0676">Redox-active center</keyword>
<dbReference type="Proteomes" id="UP001626549">
    <property type="component" value="Chromosome"/>
</dbReference>
<protein>
    <submittedName>
        <fullName evidence="7">TlpA disulfide reductase family protein</fullName>
    </submittedName>
</protein>
<keyword evidence="8" id="KW-1185">Reference proteome</keyword>
<dbReference type="InterPro" id="IPR000866">
    <property type="entry name" value="AhpC/TSA"/>
</dbReference>